<dbReference type="Proteomes" id="UP000317209">
    <property type="component" value="Unassembled WGS sequence"/>
</dbReference>
<dbReference type="AlphaFoldDB" id="A0A543BQV5"/>
<accession>A0A543BQV5</accession>
<gene>
    <name evidence="1" type="ORF">FB560_2871</name>
</gene>
<dbReference type="RefSeq" id="WP_141872982.1">
    <property type="nucleotide sequence ID" value="NZ_VFOX01000001.1"/>
</dbReference>
<sequence length="358" mass="39639">MAEYQAYTCDSVGNVYDRIPFSAANFSSLLSAGDSGSSITIPLDGTFTKTEMRNHFRSLSRIIAIENNRKIEYLGYITGKGYQRGKSLLTLPLRDVWFQFPARFAFNHNHPNVAEWSEEITGSLAYQGARAIEFGRTGPASPTADMPVTLPGGYPGASSTRPFYGYMLERVDGVLTELMDSGLDIFMRPRWSTIDSQVDWVYEAGPAWGSGVSHEFFVTAEQAGVVAFSETEDALRVTNNAYRVGEGSEVDMLVRSNRNLTSLYPLRESATMSKTVTKADQLNRLVNGDLSIYEQPTVQWQFAVSGDHPIAVGDTARLYFNDDLWIADGWHERRVVKVDKARPGPDIKTISVQPTGGA</sequence>
<dbReference type="EMBL" id="VFOX01000001">
    <property type="protein sequence ID" value="TQL87204.1"/>
    <property type="molecule type" value="Genomic_DNA"/>
</dbReference>
<reference evidence="1 2" key="1">
    <citation type="submission" date="2019-06" db="EMBL/GenBank/DDBJ databases">
        <title>Sequencing the genomes of 1000 actinobacteria strains.</title>
        <authorList>
            <person name="Klenk H.-P."/>
        </authorList>
    </citation>
    <scope>NUCLEOTIDE SEQUENCE [LARGE SCALE GENOMIC DNA]</scope>
    <source>
        <strain evidence="1 2">DSM 20169</strain>
    </source>
</reference>
<evidence type="ECO:0000313" key="1">
    <source>
        <dbReference type="EMBL" id="TQL87204.1"/>
    </source>
</evidence>
<dbReference type="OrthoDB" id="3231936at2"/>
<name>A0A543BQV5_9MICO</name>
<proteinExistence type="predicted"/>
<evidence type="ECO:0000313" key="2">
    <source>
        <dbReference type="Proteomes" id="UP000317209"/>
    </source>
</evidence>
<protein>
    <recommendedName>
        <fullName evidence="3">Minor tail protein</fullName>
    </recommendedName>
</protein>
<comment type="caution">
    <text evidence="1">The sequence shown here is derived from an EMBL/GenBank/DDBJ whole genome shotgun (WGS) entry which is preliminary data.</text>
</comment>
<organism evidence="1 2">
    <name type="scientific">Microbacterium saperdae</name>
    <dbReference type="NCBI Taxonomy" id="69368"/>
    <lineage>
        <taxon>Bacteria</taxon>
        <taxon>Bacillati</taxon>
        <taxon>Actinomycetota</taxon>
        <taxon>Actinomycetes</taxon>
        <taxon>Micrococcales</taxon>
        <taxon>Microbacteriaceae</taxon>
        <taxon>Microbacterium</taxon>
    </lineage>
</organism>
<keyword evidence="2" id="KW-1185">Reference proteome</keyword>
<evidence type="ECO:0008006" key="3">
    <source>
        <dbReference type="Google" id="ProtNLM"/>
    </source>
</evidence>